<evidence type="ECO:0000256" key="1">
    <source>
        <dbReference type="SAM" id="SignalP"/>
    </source>
</evidence>
<dbReference type="EMBL" id="AP018560">
    <property type="protein sequence ID" value="BBD79506.1"/>
    <property type="molecule type" value="Genomic_DNA"/>
</dbReference>
<name>A0A2Z6E355_9GAMM</name>
<sequence length="329" mass="33548">MRLACLSFLLCLAGFLAAPGVCARQAAVGASPYSVVVPVADTSDGQRDGAIGTALAQVLARLAGGQDLRTRPGYAEALKGASGLVQQYQYQRSGNALALQVVFDPDAVRRTLEQLGVGAVAAKPPVLAVVYGADGQPLGAEALQPLAQALSARGSTLLTADPAALPDPARLAAADPAALAAVGERYHTGLILIGHLKGARAEWTLVSGGQPQQWSSQAASQTALLAEAGNALADHLGSRLNVIGSAPSNVTLWVEGLDSALDYAGFLAMLRANPAVRQIATTTASEQGMLFSLQTSVPAPGFVAGITLGGRLIQAQDHAGADAGLRWLH</sequence>
<evidence type="ECO:0008006" key="4">
    <source>
        <dbReference type="Google" id="ProtNLM"/>
    </source>
</evidence>
<dbReference type="KEGG" id="rbd:ALSL_0841"/>
<evidence type="ECO:0000313" key="3">
    <source>
        <dbReference type="Proteomes" id="UP000270530"/>
    </source>
</evidence>
<dbReference type="RefSeq" id="WP_126536713.1">
    <property type="nucleotide sequence ID" value="NZ_AP018560.1"/>
</dbReference>
<dbReference type="Proteomes" id="UP000270530">
    <property type="component" value="Chromosome"/>
</dbReference>
<organism evidence="2 3">
    <name type="scientific">Aerosticca soli</name>
    <dbReference type="NCBI Taxonomy" id="2010829"/>
    <lineage>
        <taxon>Bacteria</taxon>
        <taxon>Pseudomonadati</taxon>
        <taxon>Pseudomonadota</taxon>
        <taxon>Gammaproteobacteria</taxon>
        <taxon>Lysobacterales</taxon>
        <taxon>Rhodanobacteraceae</taxon>
        <taxon>Aerosticca</taxon>
    </lineage>
</organism>
<protein>
    <recommendedName>
        <fullName evidence="4">DUF2066 domain-containing protein</fullName>
    </recommendedName>
</protein>
<reference evidence="3" key="1">
    <citation type="submission" date="2018-04" db="EMBL/GenBank/DDBJ databases">
        <authorList>
            <person name="Watanabe M."/>
            <person name="Kojima H."/>
        </authorList>
    </citation>
    <scope>NUCLEOTIDE SEQUENCE [LARGE SCALE GENOMIC DNA]</scope>
    <source>
        <strain evidence="3">Dysh456</strain>
    </source>
</reference>
<keyword evidence="1" id="KW-0732">Signal</keyword>
<accession>A0A2Z6E355</accession>
<evidence type="ECO:0000313" key="2">
    <source>
        <dbReference type="EMBL" id="BBD79506.1"/>
    </source>
</evidence>
<dbReference type="Pfam" id="PF09839">
    <property type="entry name" value="DUF2066"/>
    <property type="match status" value="1"/>
</dbReference>
<reference evidence="3" key="2">
    <citation type="submission" date="2018-06" db="EMBL/GenBank/DDBJ databases">
        <title>Genome sequence of Rhodanobacteraceae bacterium strain Dysh456.</title>
        <authorList>
            <person name="Fukui M."/>
        </authorList>
    </citation>
    <scope>NUCLEOTIDE SEQUENCE [LARGE SCALE GENOMIC DNA]</scope>
    <source>
        <strain evidence="3">Dysh456</strain>
    </source>
</reference>
<feature type="chain" id="PRO_5016413941" description="DUF2066 domain-containing protein" evidence="1">
    <location>
        <begin position="24"/>
        <end position="329"/>
    </location>
</feature>
<dbReference type="InterPro" id="IPR018642">
    <property type="entry name" value="DUF2066"/>
</dbReference>
<keyword evidence="3" id="KW-1185">Reference proteome</keyword>
<dbReference type="AlphaFoldDB" id="A0A2Z6E355"/>
<feature type="signal peptide" evidence="1">
    <location>
        <begin position="1"/>
        <end position="23"/>
    </location>
</feature>
<proteinExistence type="predicted"/>
<gene>
    <name evidence="2" type="ORF">ALSL_0841</name>
</gene>
<dbReference type="OrthoDB" id="5944130at2"/>